<dbReference type="OrthoDB" id="10472726at2759"/>
<dbReference type="Proteomes" id="UP000799302">
    <property type="component" value="Unassembled WGS sequence"/>
</dbReference>
<keyword evidence="3" id="KW-1185">Reference proteome</keyword>
<sequence length="228" mass="25384">MIFEYNKMGFRQAWLDRGRDASWTLTYAFNLLMGIGLLIASEITNKYGREIFGASATNNAAGSGNDSGFEENAAAINLVERDHALARSGVVSSNRYCCGSQGAVSIILTITSFAAYKYLDHKRHRKDTRKDYDQRSVVVLVFCVFNVILSGACVGLIVGFVITSRAVKLYTTVESSATPGYLIAAAVMARLNAATLFSTVFHDFKKLRWERRIVKRDDEERVVPEQEK</sequence>
<gene>
    <name evidence="2" type="ORF">BT63DRAFT_444729</name>
</gene>
<feature type="transmembrane region" description="Helical" evidence="1">
    <location>
        <begin position="99"/>
        <end position="116"/>
    </location>
</feature>
<accession>A0A6A6TV12</accession>
<dbReference type="EMBL" id="MU004247">
    <property type="protein sequence ID" value="KAF2663161.1"/>
    <property type="molecule type" value="Genomic_DNA"/>
</dbReference>
<keyword evidence="1" id="KW-0812">Transmembrane</keyword>
<evidence type="ECO:0000313" key="3">
    <source>
        <dbReference type="Proteomes" id="UP000799302"/>
    </source>
</evidence>
<feature type="transmembrane region" description="Helical" evidence="1">
    <location>
        <begin position="21"/>
        <end position="40"/>
    </location>
</feature>
<keyword evidence="1" id="KW-0472">Membrane</keyword>
<proteinExistence type="predicted"/>
<protein>
    <submittedName>
        <fullName evidence="2">Uncharacterized protein</fullName>
    </submittedName>
</protein>
<dbReference type="AlphaFoldDB" id="A0A6A6TV12"/>
<organism evidence="2 3">
    <name type="scientific">Microthyrium microscopicum</name>
    <dbReference type="NCBI Taxonomy" id="703497"/>
    <lineage>
        <taxon>Eukaryota</taxon>
        <taxon>Fungi</taxon>
        <taxon>Dikarya</taxon>
        <taxon>Ascomycota</taxon>
        <taxon>Pezizomycotina</taxon>
        <taxon>Dothideomycetes</taxon>
        <taxon>Dothideomycetes incertae sedis</taxon>
        <taxon>Microthyriales</taxon>
        <taxon>Microthyriaceae</taxon>
        <taxon>Microthyrium</taxon>
    </lineage>
</organism>
<reference evidence="2" key="1">
    <citation type="journal article" date="2020" name="Stud. Mycol.">
        <title>101 Dothideomycetes genomes: a test case for predicting lifestyles and emergence of pathogens.</title>
        <authorList>
            <person name="Haridas S."/>
            <person name="Albert R."/>
            <person name="Binder M."/>
            <person name="Bloem J."/>
            <person name="Labutti K."/>
            <person name="Salamov A."/>
            <person name="Andreopoulos B."/>
            <person name="Baker S."/>
            <person name="Barry K."/>
            <person name="Bills G."/>
            <person name="Bluhm B."/>
            <person name="Cannon C."/>
            <person name="Castanera R."/>
            <person name="Culley D."/>
            <person name="Daum C."/>
            <person name="Ezra D."/>
            <person name="Gonzalez J."/>
            <person name="Henrissat B."/>
            <person name="Kuo A."/>
            <person name="Liang C."/>
            <person name="Lipzen A."/>
            <person name="Lutzoni F."/>
            <person name="Magnuson J."/>
            <person name="Mondo S."/>
            <person name="Nolan M."/>
            <person name="Ohm R."/>
            <person name="Pangilinan J."/>
            <person name="Park H.-J."/>
            <person name="Ramirez L."/>
            <person name="Alfaro M."/>
            <person name="Sun H."/>
            <person name="Tritt A."/>
            <person name="Yoshinaga Y."/>
            <person name="Zwiers L.-H."/>
            <person name="Turgeon B."/>
            <person name="Goodwin S."/>
            <person name="Spatafora J."/>
            <person name="Crous P."/>
            <person name="Grigoriev I."/>
        </authorList>
    </citation>
    <scope>NUCLEOTIDE SEQUENCE</scope>
    <source>
        <strain evidence="2">CBS 115976</strain>
    </source>
</reference>
<keyword evidence="1" id="KW-1133">Transmembrane helix</keyword>
<evidence type="ECO:0000256" key="1">
    <source>
        <dbReference type="SAM" id="Phobius"/>
    </source>
</evidence>
<feature type="transmembrane region" description="Helical" evidence="1">
    <location>
        <begin position="137"/>
        <end position="162"/>
    </location>
</feature>
<evidence type="ECO:0000313" key="2">
    <source>
        <dbReference type="EMBL" id="KAF2663161.1"/>
    </source>
</evidence>
<feature type="transmembrane region" description="Helical" evidence="1">
    <location>
        <begin position="182"/>
        <end position="202"/>
    </location>
</feature>
<name>A0A6A6TV12_9PEZI</name>